<dbReference type="Pfam" id="PF03993">
    <property type="entry name" value="DUF349"/>
    <property type="match status" value="3"/>
</dbReference>
<comment type="caution">
    <text evidence="2">The sequence shown here is derived from an EMBL/GenBank/DDBJ whole genome shotgun (WGS) entry which is preliminary data.</text>
</comment>
<gene>
    <name evidence="2" type="ORF">GCM10009838_09480</name>
</gene>
<keyword evidence="1" id="KW-0175">Coiled coil</keyword>
<feature type="coiled-coil region" evidence="1">
    <location>
        <begin position="355"/>
        <end position="392"/>
    </location>
</feature>
<dbReference type="InterPro" id="IPR007139">
    <property type="entry name" value="DUF349"/>
</dbReference>
<feature type="coiled-coil region" evidence="1">
    <location>
        <begin position="105"/>
        <end position="139"/>
    </location>
</feature>
<sequence length="414" mass="46293">MGEAPEAWGRVAEDGTVYVRTADGERQVGSWAAGSPDEALAYYQRKFDGLKVEVDLIANRLKQSGPSAPSPKDALDKIGKLREQITGAAAVGDLDGLLARLDGLVELAEQRRAEHRAAREQQQADARAAKQALAEEAERLAVSTEWRVAGERMKVLLDEWKAAPRLDRKTDDELWHRLSQSRSAFAKRRKQHFAELDQQRVQIRAHKERLIAEAEALQDSTDWNPTAGRFRDLMGEWKTAGRAQRDVEDELWKRFKAAQDTFFAARNAVLDERSGAERENLAAKELLVAEAEALLPITDHRAARVALRSINERWEAVGPVPRDARQRIEGRLHTVDRAIADAEAAELSRKDPEKRARAEATVEQLRTAIAKLETQAEKARAAGQDKKAAEAEASIAARQEWLAEAEKALEEFTR</sequence>
<protein>
    <submittedName>
        <fullName evidence="2">DUF349 domain-containing protein</fullName>
    </submittedName>
</protein>
<organism evidence="2 3">
    <name type="scientific">Catenulispora subtropica</name>
    <dbReference type="NCBI Taxonomy" id="450798"/>
    <lineage>
        <taxon>Bacteria</taxon>
        <taxon>Bacillati</taxon>
        <taxon>Actinomycetota</taxon>
        <taxon>Actinomycetes</taxon>
        <taxon>Catenulisporales</taxon>
        <taxon>Catenulisporaceae</taxon>
        <taxon>Catenulispora</taxon>
    </lineage>
</organism>
<dbReference type="Proteomes" id="UP001499854">
    <property type="component" value="Unassembled WGS sequence"/>
</dbReference>
<evidence type="ECO:0000313" key="2">
    <source>
        <dbReference type="EMBL" id="GAA1955843.1"/>
    </source>
</evidence>
<proteinExistence type="predicted"/>
<reference evidence="2 3" key="1">
    <citation type="journal article" date="2019" name="Int. J. Syst. Evol. Microbiol.">
        <title>The Global Catalogue of Microorganisms (GCM) 10K type strain sequencing project: providing services to taxonomists for standard genome sequencing and annotation.</title>
        <authorList>
            <consortium name="The Broad Institute Genomics Platform"/>
            <consortium name="The Broad Institute Genome Sequencing Center for Infectious Disease"/>
            <person name="Wu L."/>
            <person name="Ma J."/>
        </authorList>
    </citation>
    <scope>NUCLEOTIDE SEQUENCE [LARGE SCALE GENOMIC DNA]</scope>
    <source>
        <strain evidence="2 3">JCM 16013</strain>
    </source>
</reference>
<dbReference type="EMBL" id="BAAAQM010000003">
    <property type="protein sequence ID" value="GAA1955843.1"/>
    <property type="molecule type" value="Genomic_DNA"/>
</dbReference>
<keyword evidence="3" id="KW-1185">Reference proteome</keyword>
<evidence type="ECO:0000256" key="1">
    <source>
        <dbReference type="SAM" id="Coils"/>
    </source>
</evidence>
<dbReference type="RefSeq" id="WP_344655664.1">
    <property type="nucleotide sequence ID" value="NZ_BAAAQM010000003.1"/>
</dbReference>
<evidence type="ECO:0000313" key="3">
    <source>
        <dbReference type="Proteomes" id="UP001499854"/>
    </source>
</evidence>
<name>A0ABN2QNX4_9ACTN</name>
<accession>A0ABN2QNX4</accession>